<dbReference type="PROSITE" id="PS00330">
    <property type="entry name" value="HEMOLYSIN_CALCIUM"/>
    <property type="match status" value="4"/>
</dbReference>
<dbReference type="EMBL" id="VUKA01000035">
    <property type="protein sequence ID" value="KAA2211332.1"/>
    <property type="molecule type" value="Genomic_DNA"/>
</dbReference>
<feature type="domain" description="Calx-beta" evidence="8">
    <location>
        <begin position="766"/>
        <end position="866"/>
    </location>
</feature>
<feature type="domain" description="Calx-beta" evidence="8">
    <location>
        <begin position="138"/>
        <end position="232"/>
    </location>
</feature>
<dbReference type="GO" id="GO:0007154">
    <property type="term" value="P:cell communication"/>
    <property type="evidence" value="ECO:0007669"/>
    <property type="project" value="InterPro"/>
</dbReference>
<evidence type="ECO:0000256" key="4">
    <source>
        <dbReference type="ARBA" id="ARBA00022729"/>
    </source>
</evidence>
<comment type="subcellular location">
    <subcellularLocation>
        <location evidence="2">Secreted</location>
    </subcellularLocation>
</comment>
<dbReference type="InterPro" id="IPR001343">
    <property type="entry name" value="Hemolysn_Ca-bd"/>
</dbReference>
<gene>
    <name evidence="9" type="ORF">F0Q34_20680</name>
</gene>
<dbReference type="InterPro" id="IPR018511">
    <property type="entry name" value="Hemolysin-typ_Ca-bd_CS"/>
</dbReference>
<dbReference type="GO" id="GO:0016020">
    <property type="term" value="C:membrane"/>
    <property type="evidence" value="ECO:0007669"/>
    <property type="project" value="InterPro"/>
</dbReference>
<dbReference type="InterPro" id="IPR051171">
    <property type="entry name" value="CaCA"/>
</dbReference>
<dbReference type="Gene3D" id="2.150.10.10">
    <property type="entry name" value="Serralysin-like metalloprotease, C-terminal"/>
    <property type="match status" value="2"/>
</dbReference>
<dbReference type="SMART" id="SM00237">
    <property type="entry name" value="Calx_beta"/>
    <property type="match status" value="5"/>
</dbReference>
<dbReference type="PANTHER" id="PTHR11878">
    <property type="entry name" value="SODIUM/CALCIUM EXCHANGER"/>
    <property type="match status" value="1"/>
</dbReference>
<dbReference type="InterPro" id="IPR038081">
    <property type="entry name" value="CalX-like_sf"/>
</dbReference>
<evidence type="ECO:0000256" key="7">
    <source>
        <dbReference type="ARBA" id="ARBA00023065"/>
    </source>
</evidence>
<dbReference type="Pfam" id="PF08548">
    <property type="entry name" value="Peptidase_M10_C"/>
    <property type="match status" value="2"/>
</dbReference>
<dbReference type="RefSeq" id="WP_149814276.1">
    <property type="nucleotide sequence ID" value="NZ_VUKA01000035.1"/>
</dbReference>
<dbReference type="Gene3D" id="2.60.40.2030">
    <property type="match status" value="6"/>
</dbReference>
<dbReference type="OrthoDB" id="1153097at2"/>
<dbReference type="InterPro" id="IPR013858">
    <property type="entry name" value="Peptidase_M10B_C"/>
</dbReference>
<evidence type="ECO:0000259" key="8">
    <source>
        <dbReference type="SMART" id="SM00237"/>
    </source>
</evidence>
<evidence type="ECO:0000256" key="3">
    <source>
        <dbReference type="ARBA" id="ARBA00022525"/>
    </source>
</evidence>
<protein>
    <recommendedName>
        <fullName evidence="8">Calx-beta domain-containing protein</fullName>
    </recommendedName>
</protein>
<sequence>MDPIVTQNPDGTWTVVTIDGNVVRTNQFLSDWTFTGASVVTTNGGTVTTEEYNASEQLISAKSVITEAITNGIRVTTNNFNADWQLTSAKIVETTPNVVTTMDFDAGYVMTGATTVTTDGDTVTTRVFDSDWNIVSETTTGGEPTDQPTISIGDVSVAEGDTATFTVTLSKAATEPVTVQYATTPGDTAAGDIGPTSGTLNFAVGETTQTIEVPTGHNIVQNPNKSFGVTLSNPEGATIADGEATGTIVDNDADTDLPAISIADAPTVVEGGQAVFTISLNHATNTDVTVKYVIVPDSATAGQDYEDKSGTITIPAGQTSVTLSVATIDDTVDDPRDTEAFSVTLSDPMGAILFKDGAVGRITDNDAPAPQPSVSIADTSVTEGGLMTFTVTLSAPAAGPTSVEYFSSLSPNVADWISSAGTLDFAAGETSKTITLQTKEDILVEDDETVTMTLINPVGMTLGDAVATGTITDNDSGTPVDPTISINDVTVNEGGNAVFTISLSQAPAAGQTVTLNYATENGTAVSGADYIGKSGKITFNAGQTTTSVVVAINDDPDKEGAETFRLELSDAVGGTIGKASGTATINASDADNPPPPGDLTFAPVSTGRILDNTANGTGPDSVDNLTSVLTTMQRDYDGMDEEHRGALEFNLSSVSGTVTAAVLRVQMEHVWDSPEQLKAYVYTGDGQVTMADWNAGTEAGTVNFTTSGPQDRAWVDITLNAGTVQAAKAAGGIVGIIFRPDGLETPTMGPNGTFYDGGASFYRDGATLFISASDEPPPPPVPSVTISDATVDEGDVATFNVTLSSAAMGPVTVNYATSNGTAAASDFTARTGTLTFTAGETSKTITVQTTEDTTVEPDETFNVTLSAPSGATLGEKTSAVGTIVNDDQAPLPALSVSNATVTEGEQATFTITLSAAAAGPVTVGYTTANGTALSGSDYTAASGILTFAAGETSKTVTIATINDTVVEVTESFNFNLTDPAGATIANGIGLGTITDNDTSSTPNLINGTAAADTLNGTDGADIINGLGGADTLYGAAGDDRLSGGAGNDILRGLEGDDILEGGLGRDRLEGGSGADRFILSDAAHSRPGDERDIIADFSSVEGDKIDLSLLDANAALPGDQDFTFLGRGSADRAIGQGEVKYYHWDGNTYLVGDTDGDRQADFQIALTGLHDLTAGDLVGLSNVRLSGSAAQDVLIGSAGNDILRSLAGNDILRGLAGDDILEGGLGKDRLEGGSGADRFVFSSAVESGASSYERDVIADWGAGDRIDLTSFDANADLEGMQQFTYHGITKNFFAAKAGELWSYQYGDNTYLIAGTDADNTRDFQIEILGKHILTADMILGLG</sequence>
<dbReference type="GO" id="GO:0030001">
    <property type="term" value="P:metal ion transport"/>
    <property type="evidence" value="ECO:0007669"/>
    <property type="project" value="TreeGrafter"/>
</dbReference>
<keyword evidence="5" id="KW-0677">Repeat</keyword>
<keyword evidence="7" id="KW-0813">Transport</keyword>
<evidence type="ECO:0000256" key="2">
    <source>
        <dbReference type="ARBA" id="ARBA00004613"/>
    </source>
</evidence>
<dbReference type="SUPFAM" id="SSF51120">
    <property type="entry name" value="beta-Roll"/>
    <property type="match status" value="2"/>
</dbReference>
<feature type="domain" description="Calx-beta" evidence="8">
    <location>
        <begin position="467"/>
        <end position="569"/>
    </location>
</feature>
<comment type="cofactor">
    <cofactor evidence="1">
        <name>Ca(2+)</name>
        <dbReference type="ChEBI" id="CHEBI:29108"/>
    </cofactor>
</comment>
<dbReference type="Proteomes" id="UP000322110">
    <property type="component" value="Unassembled WGS sequence"/>
</dbReference>
<feature type="domain" description="Calx-beta" evidence="8">
    <location>
        <begin position="879"/>
        <end position="977"/>
    </location>
</feature>
<keyword evidence="4" id="KW-0732">Signal</keyword>
<keyword evidence="6" id="KW-0106">Calcium</keyword>
<dbReference type="Pfam" id="PF00353">
    <property type="entry name" value="HemolysinCabind"/>
    <property type="match status" value="3"/>
</dbReference>
<keyword evidence="3" id="KW-0964">Secreted</keyword>
<dbReference type="PRINTS" id="PR00313">
    <property type="entry name" value="CABNDNGRPT"/>
</dbReference>
<evidence type="ECO:0000313" key="10">
    <source>
        <dbReference type="Proteomes" id="UP000322110"/>
    </source>
</evidence>
<keyword evidence="7" id="KW-0406">Ion transport</keyword>
<reference evidence="9 10" key="1">
    <citation type="journal article" date="2015" name="Int. J. Syst. Evol. Microbiol.">
        <title>Roseomonas oryzae sp. nov., isolated from paddy rhizosphere soil.</title>
        <authorList>
            <person name="Ramaprasad E.V."/>
            <person name="Sasikala Ch."/>
            <person name="Ramana Ch.V."/>
        </authorList>
    </citation>
    <scope>NUCLEOTIDE SEQUENCE [LARGE SCALE GENOMIC DNA]</scope>
    <source>
        <strain evidence="9 10">KCTC 42542</strain>
    </source>
</reference>
<organism evidence="9 10">
    <name type="scientific">Teichococcus oryzae</name>
    <dbReference type="NCBI Taxonomy" id="1608942"/>
    <lineage>
        <taxon>Bacteria</taxon>
        <taxon>Pseudomonadati</taxon>
        <taxon>Pseudomonadota</taxon>
        <taxon>Alphaproteobacteria</taxon>
        <taxon>Acetobacterales</taxon>
        <taxon>Roseomonadaceae</taxon>
        <taxon>Roseomonas</taxon>
    </lineage>
</organism>
<dbReference type="Pfam" id="PF03160">
    <property type="entry name" value="Calx-beta"/>
    <property type="match status" value="6"/>
</dbReference>
<feature type="domain" description="Calx-beta" evidence="8">
    <location>
        <begin position="244"/>
        <end position="346"/>
    </location>
</feature>
<dbReference type="PANTHER" id="PTHR11878:SF65">
    <property type="entry name" value="NA_CA-EXCHANGE PROTEIN, ISOFORM G"/>
    <property type="match status" value="1"/>
</dbReference>
<dbReference type="GO" id="GO:0005509">
    <property type="term" value="F:calcium ion binding"/>
    <property type="evidence" value="ECO:0007669"/>
    <property type="project" value="InterPro"/>
</dbReference>
<evidence type="ECO:0000313" key="9">
    <source>
        <dbReference type="EMBL" id="KAA2211332.1"/>
    </source>
</evidence>
<dbReference type="InterPro" id="IPR011049">
    <property type="entry name" value="Serralysin-like_metalloprot_C"/>
</dbReference>
<keyword evidence="10" id="KW-1185">Reference proteome</keyword>
<evidence type="ECO:0000256" key="1">
    <source>
        <dbReference type="ARBA" id="ARBA00001913"/>
    </source>
</evidence>
<dbReference type="SUPFAM" id="SSF141072">
    <property type="entry name" value="CalX-like"/>
    <property type="match status" value="6"/>
</dbReference>
<evidence type="ECO:0000256" key="5">
    <source>
        <dbReference type="ARBA" id="ARBA00022737"/>
    </source>
</evidence>
<evidence type="ECO:0000256" key="6">
    <source>
        <dbReference type="ARBA" id="ARBA00022837"/>
    </source>
</evidence>
<dbReference type="GO" id="GO:0005615">
    <property type="term" value="C:extracellular space"/>
    <property type="evidence" value="ECO:0007669"/>
    <property type="project" value="InterPro"/>
</dbReference>
<proteinExistence type="predicted"/>
<comment type="caution">
    <text evidence="9">The sequence shown here is derived from an EMBL/GenBank/DDBJ whole genome shotgun (WGS) entry which is preliminary data.</text>
</comment>
<name>A0A5B2T9Q4_9PROT</name>
<dbReference type="InterPro" id="IPR003644">
    <property type="entry name" value="Calx_beta"/>
</dbReference>
<accession>A0A5B2T9Q4</accession>